<name>A0A9J6GAC3_HAELO</name>
<evidence type="ECO:0000313" key="3">
    <source>
        <dbReference type="Proteomes" id="UP000821853"/>
    </source>
</evidence>
<keyword evidence="1" id="KW-0677">Repeat</keyword>
<dbReference type="Gene3D" id="3.80.10.10">
    <property type="entry name" value="Ribonuclease Inhibitor"/>
    <property type="match status" value="2"/>
</dbReference>
<dbReference type="VEuPathDB" id="VectorBase:HLOH_051562"/>
<dbReference type="InterPro" id="IPR052201">
    <property type="entry name" value="LRR-containing_regulator"/>
</dbReference>
<dbReference type="EMBL" id="JABSTR010000005">
    <property type="protein sequence ID" value="KAH9371292.1"/>
    <property type="molecule type" value="Genomic_DNA"/>
</dbReference>
<dbReference type="AlphaFoldDB" id="A0A9J6GAC3"/>
<protein>
    <submittedName>
        <fullName evidence="2">Uncharacterized protein</fullName>
    </submittedName>
</protein>
<accession>A0A9J6GAC3</accession>
<proteinExistence type="predicted"/>
<dbReference type="PANTHER" id="PTHR24111">
    <property type="entry name" value="LEUCINE-RICH REPEAT-CONTAINING PROTEIN 34"/>
    <property type="match status" value="1"/>
</dbReference>
<sequence>MESLNGQSTGQTLHFRLPCTATEDAPCQIVDHLSAWNEFFCPASWQLQEMPGTSTKLSLAFFREANWRYCSSQERHLATLLACELLRSHRCVSHVELDIYVFKPHLHILSDALRASPLITSVKLACGWTSGEELATAALSLPHLQELDYSSYAEHSPTMVARLSTFLLTTTSLTALKLSKGCPEGLSCEDFFQGLGKNCSLKELALPSRLIAEAPPRAQAAFTEWLTNSVSLKSLTLTSLGREYLPLECIVEAILANTSVVTLVLDCPKIDQSDVELVSKIFEQNKVLRSFKILHQLDSFSTTPSFVQGCPEKADGDRCLKALIENHTLEEVRLPFDIWNDGQWKELFEALPTKRNLRRVSIQAMGRAPPFLVGKLCAALKETCMDEKVCFSGSVNWEHFNEWCACKAFSSLFGSANDDNREAVVGILERVPSLGHITCLDLYLDIVDLPDELLSSVFATFLGATHSLKTLKLRFSWDMLLFDCQEGLMDGLAHNTSLREVRIEVEEARDDFSVFSERLADIVIGSRNVSRVYLDTPCCGGCAFLQSLSTGIADNYTVFSVAVPDCICNEFKRQWFKVWDTTRRNCNLLTDAADFARGARRDR</sequence>
<keyword evidence="3" id="KW-1185">Reference proteome</keyword>
<dbReference type="InterPro" id="IPR032675">
    <property type="entry name" value="LRR_dom_sf"/>
</dbReference>
<dbReference type="OMA" id="CICNEFK"/>
<evidence type="ECO:0000313" key="2">
    <source>
        <dbReference type="EMBL" id="KAH9371292.1"/>
    </source>
</evidence>
<dbReference type="SUPFAM" id="SSF52047">
    <property type="entry name" value="RNI-like"/>
    <property type="match status" value="1"/>
</dbReference>
<organism evidence="2 3">
    <name type="scientific">Haemaphysalis longicornis</name>
    <name type="common">Bush tick</name>
    <dbReference type="NCBI Taxonomy" id="44386"/>
    <lineage>
        <taxon>Eukaryota</taxon>
        <taxon>Metazoa</taxon>
        <taxon>Ecdysozoa</taxon>
        <taxon>Arthropoda</taxon>
        <taxon>Chelicerata</taxon>
        <taxon>Arachnida</taxon>
        <taxon>Acari</taxon>
        <taxon>Parasitiformes</taxon>
        <taxon>Ixodida</taxon>
        <taxon>Ixodoidea</taxon>
        <taxon>Ixodidae</taxon>
        <taxon>Haemaphysalinae</taxon>
        <taxon>Haemaphysalis</taxon>
    </lineage>
</organism>
<evidence type="ECO:0000256" key="1">
    <source>
        <dbReference type="ARBA" id="ARBA00022737"/>
    </source>
</evidence>
<dbReference type="Proteomes" id="UP000821853">
    <property type="component" value="Chromosome 3"/>
</dbReference>
<gene>
    <name evidence="2" type="ORF">HPB48_022524</name>
</gene>
<dbReference type="PANTHER" id="PTHR24111:SF0">
    <property type="entry name" value="LEUCINE-RICH REPEAT-CONTAINING PROTEIN"/>
    <property type="match status" value="1"/>
</dbReference>
<reference evidence="2 3" key="1">
    <citation type="journal article" date="2020" name="Cell">
        <title>Large-Scale Comparative Analyses of Tick Genomes Elucidate Their Genetic Diversity and Vector Capacities.</title>
        <authorList>
            <consortium name="Tick Genome and Microbiome Consortium (TIGMIC)"/>
            <person name="Jia N."/>
            <person name="Wang J."/>
            <person name="Shi W."/>
            <person name="Du L."/>
            <person name="Sun Y."/>
            <person name="Zhan W."/>
            <person name="Jiang J.F."/>
            <person name="Wang Q."/>
            <person name="Zhang B."/>
            <person name="Ji P."/>
            <person name="Bell-Sakyi L."/>
            <person name="Cui X.M."/>
            <person name="Yuan T.T."/>
            <person name="Jiang B.G."/>
            <person name="Yang W.F."/>
            <person name="Lam T.T."/>
            <person name="Chang Q.C."/>
            <person name="Ding S.J."/>
            <person name="Wang X.J."/>
            <person name="Zhu J.G."/>
            <person name="Ruan X.D."/>
            <person name="Zhao L."/>
            <person name="Wei J.T."/>
            <person name="Ye R.Z."/>
            <person name="Que T.C."/>
            <person name="Du C.H."/>
            <person name="Zhou Y.H."/>
            <person name="Cheng J.X."/>
            <person name="Dai P.F."/>
            <person name="Guo W.B."/>
            <person name="Han X.H."/>
            <person name="Huang E.J."/>
            <person name="Li L.F."/>
            <person name="Wei W."/>
            <person name="Gao Y.C."/>
            <person name="Liu J.Z."/>
            <person name="Shao H.Z."/>
            <person name="Wang X."/>
            <person name="Wang C.C."/>
            <person name="Yang T.C."/>
            <person name="Huo Q.B."/>
            <person name="Li W."/>
            <person name="Chen H.Y."/>
            <person name="Chen S.E."/>
            <person name="Zhou L.G."/>
            <person name="Ni X.B."/>
            <person name="Tian J.H."/>
            <person name="Sheng Y."/>
            <person name="Liu T."/>
            <person name="Pan Y.S."/>
            <person name="Xia L.Y."/>
            <person name="Li J."/>
            <person name="Zhao F."/>
            <person name="Cao W.C."/>
        </authorList>
    </citation>
    <scope>NUCLEOTIDE SEQUENCE [LARGE SCALE GENOMIC DNA]</scope>
    <source>
        <strain evidence="2">HaeL-2018</strain>
    </source>
</reference>
<comment type="caution">
    <text evidence="2">The sequence shown here is derived from an EMBL/GenBank/DDBJ whole genome shotgun (WGS) entry which is preliminary data.</text>
</comment>